<dbReference type="Pfam" id="PF13649">
    <property type="entry name" value="Methyltransf_25"/>
    <property type="match status" value="1"/>
</dbReference>
<evidence type="ECO:0000313" key="4">
    <source>
        <dbReference type="EMBL" id="RWS21876.1"/>
    </source>
</evidence>
<dbReference type="AlphaFoldDB" id="A0A443S2W9"/>
<dbReference type="CDD" id="cd02440">
    <property type="entry name" value="AdoMet_MTases"/>
    <property type="match status" value="1"/>
</dbReference>
<dbReference type="GO" id="GO:0008168">
    <property type="term" value="F:methyltransferase activity"/>
    <property type="evidence" value="ECO:0007669"/>
    <property type="project" value="UniProtKB-KW"/>
</dbReference>
<dbReference type="PANTHER" id="PTHR43861">
    <property type="entry name" value="TRANS-ACONITATE 2-METHYLTRANSFERASE-RELATED"/>
    <property type="match status" value="1"/>
</dbReference>
<dbReference type="STRING" id="299467.A0A443S2W9"/>
<dbReference type="GO" id="GO:0032259">
    <property type="term" value="P:methylation"/>
    <property type="evidence" value="ECO:0007669"/>
    <property type="project" value="UniProtKB-KW"/>
</dbReference>
<evidence type="ECO:0000256" key="1">
    <source>
        <dbReference type="ARBA" id="ARBA00022603"/>
    </source>
</evidence>
<dbReference type="InterPro" id="IPR041698">
    <property type="entry name" value="Methyltransf_25"/>
</dbReference>
<dbReference type="Proteomes" id="UP000288716">
    <property type="component" value="Unassembled WGS sequence"/>
</dbReference>
<dbReference type="Gene3D" id="3.40.50.150">
    <property type="entry name" value="Vaccinia Virus protein VP39"/>
    <property type="match status" value="1"/>
</dbReference>
<organism evidence="4 5">
    <name type="scientific">Leptotrombidium deliense</name>
    <dbReference type="NCBI Taxonomy" id="299467"/>
    <lineage>
        <taxon>Eukaryota</taxon>
        <taxon>Metazoa</taxon>
        <taxon>Ecdysozoa</taxon>
        <taxon>Arthropoda</taxon>
        <taxon>Chelicerata</taxon>
        <taxon>Arachnida</taxon>
        <taxon>Acari</taxon>
        <taxon>Acariformes</taxon>
        <taxon>Trombidiformes</taxon>
        <taxon>Prostigmata</taxon>
        <taxon>Anystina</taxon>
        <taxon>Parasitengona</taxon>
        <taxon>Trombiculoidea</taxon>
        <taxon>Trombiculidae</taxon>
        <taxon>Leptotrombidium</taxon>
    </lineage>
</organism>
<keyword evidence="5" id="KW-1185">Reference proteome</keyword>
<evidence type="ECO:0000259" key="3">
    <source>
        <dbReference type="Pfam" id="PF13649"/>
    </source>
</evidence>
<accession>A0A443S2W9</accession>
<gene>
    <name evidence="4" type="ORF">B4U80_14090</name>
</gene>
<dbReference type="OrthoDB" id="8300214at2759"/>
<feature type="domain" description="Methyltransferase" evidence="3">
    <location>
        <begin position="39"/>
        <end position="138"/>
    </location>
</feature>
<proteinExistence type="predicted"/>
<dbReference type="SUPFAM" id="SSF53335">
    <property type="entry name" value="S-adenosyl-L-methionine-dependent methyltransferases"/>
    <property type="match status" value="1"/>
</dbReference>
<dbReference type="PANTHER" id="PTHR43861:SF1">
    <property type="entry name" value="TRANS-ACONITATE 2-METHYLTRANSFERASE"/>
    <property type="match status" value="1"/>
</dbReference>
<sequence length="285" mass="33706">MIPNPKQYNDCNELQRYEAAKLFSIITQVVGPSPKFGIVVDIGCGTGNVTLDFLQLVKCDQLIAFDKSEFMIEFATENNKSSEINYKVADIRDDFQKLKFDLNIVERADLVFSVYCFHWVVDKSKAFHNISQLLKPGGKCFLIFIYWSDLFAYQRQFVLNSKWSEYFENLDEKMSSLAPAYTAVLPDIDHTRKKWTQLLESFGFEKCKITVEEDVHFFKEFNVFMYDFQSVCPFIYYIPTAKRDEFMIDQFNYIRNIYNTGFKDEKDSYEFRYNYCVIQAEKCEH</sequence>
<keyword evidence="2 4" id="KW-0808">Transferase</keyword>
<dbReference type="EMBL" id="NCKV01010480">
    <property type="protein sequence ID" value="RWS21876.1"/>
    <property type="molecule type" value="Genomic_DNA"/>
</dbReference>
<comment type="caution">
    <text evidence="4">The sequence shown here is derived from an EMBL/GenBank/DDBJ whole genome shotgun (WGS) entry which is preliminary data.</text>
</comment>
<protein>
    <submittedName>
        <fullName evidence="4">Juvenile hormone acid methyltransferase-like protein</fullName>
    </submittedName>
</protein>
<keyword evidence="1 4" id="KW-0489">Methyltransferase</keyword>
<name>A0A443S2W9_9ACAR</name>
<dbReference type="VEuPathDB" id="VectorBase:LDEU010164"/>
<evidence type="ECO:0000256" key="2">
    <source>
        <dbReference type="ARBA" id="ARBA00022679"/>
    </source>
</evidence>
<reference evidence="4 5" key="1">
    <citation type="journal article" date="2018" name="Gigascience">
        <title>Genomes of trombidid mites reveal novel predicted allergens and laterally-transferred genes associated with secondary metabolism.</title>
        <authorList>
            <person name="Dong X."/>
            <person name="Chaisiri K."/>
            <person name="Xia D."/>
            <person name="Armstrong S.D."/>
            <person name="Fang Y."/>
            <person name="Donnelly M.J."/>
            <person name="Kadowaki T."/>
            <person name="McGarry J.W."/>
            <person name="Darby A.C."/>
            <person name="Makepeace B.L."/>
        </authorList>
    </citation>
    <scope>NUCLEOTIDE SEQUENCE [LARGE SCALE GENOMIC DNA]</scope>
    <source>
        <strain evidence="4">UoL-UT</strain>
    </source>
</reference>
<dbReference type="InterPro" id="IPR029063">
    <property type="entry name" value="SAM-dependent_MTases_sf"/>
</dbReference>
<evidence type="ECO:0000313" key="5">
    <source>
        <dbReference type="Proteomes" id="UP000288716"/>
    </source>
</evidence>